<dbReference type="OrthoDB" id="9803619at2"/>
<dbReference type="PROSITE" id="PS51831">
    <property type="entry name" value="HD"/>
    <property type="match status" value="1"/>
</dbReference>
<dbReference type="Proteomes" id="UP000298246">
    <property type="component" value="Unassembled WGS sequence"/>
</dbReference>
<dbReference type="InterPro" id="IPR050135">
    <property type="entry name" value="dGTPase-like"/>
</dbReference>
<dbReference type="EMBL" id="MYFO01000007">
    <property type="protein sequence ID" value="TFE89265.1"/>
    <property type="molecule type" value="Genomic_DNA"/>
</dbReference>
<dbReference type="GO" id="GO:0006203">
    <property type="term" value="P:dGTP catabolic process"/>
    <property type="evidence" value="ECO:0007669"/>
    <property type="project" value="TreeGrafter"/>
</dbReference>
<comment type="caution">
    <text evidence="2">The sequence shown here is derived from an EMBL/GenBank/DDBJ whole genome shotgun (WGS) entry which is preliminary data.</text>
</comment>
<sequence length="345" mass="38068">MIAKARTHATRERIKEEPCLSLQHTFPAGRIWEPLYRWETEAHPVEIELFRCRPVRRLKFLHHFGASALSSPMNHSRLEHTVGVWSLMARMLPGELHLRIAALLHDIGHLPFSHAVERTLGFNHHERTAELIDSGEVALILRKYGISPEAILTLLRQDSPLKNGSALMGLDHLDSFLRDTAAAGRGALATCELVHGLRLRGDYVEADAETALPLVLIVAEHHKLALAPAVLAMDALLAKAVSKHCEAVPGFKGLIPGMLDQELIYALQTSEAAEARALIDLLLYEPHRIGIHHEPQPGSIQVRIGRLQPKEPLVAGLPAAEASAEAAQLLAELDSLTRDYFITCP</sequence>
<evidence type="ECO:0000259" key="1">
    <source>
        <dbReference type="PROSITE" id="PS51831"/>
    </source>
</evidence>
<proteinExistence type="predicted"/>
<dbReference type="PANTHER" id="PTHR11373">
    <property type="entry name" value="DEOXYNUCLEOSIDE TRIPHOSPHATE TRIPHOSPHOHYDROLASE"/>
    <property type="match status" value="1"/>
</dbReference>
<dbReference type="SUPFAM" id="SSF109604">
    <property type="entry name" value="HD-domain/PDEase-like"/>
    <property type="match status" value="1"/>
</dbReference>
<gene>
    <name evidence="2" type="ORF">B5M42_07325</name>
</gene>
<evidence type="ECO:0000313" key="3">
    <source>
        <dbReference type="Proteomes" id="UP000298246"/>
    </source>
</evidence>
<protein>
    <recommendedName>
        <fullName evidence="1">HD domain-containing protein</fullName>
    </recommendedName>
</protein>
<dbReference type="SMART" id="SM00471">
    <property type="entry name" value="HDc"/>
    <property type="match status" value="1"/>
</dbReference>
<dbReference type="InterPro" id="IPR003607">
    <property type="entry name" value="HD/PDEase_dom"/>
</dbReference>
<dbReference type="InterPro" id="IPR006674">
    <property type="entry name" value="HD_domain"/>
</dbReference>
<dbReference type="Pfam" id="PF01966">
    <property type="entry name" value="HD"/>
    <property type="match status" value="1"/>
</dbReference>
<organism evidence="2 3">
    <name type="scientific">Paenibacillus athensensis</name>
    <dbReference type="NCBI Taxonomy" id="1967502"/>
    <lineage>
        <taxon>Bacteria</taxon>
        <taxon>Bacillati</taxon>
        <taxon>Bacillota</taxon>
        <taxon>Bacilli</taxon>
        <taxon>Bacillales</taxon>
        <taxon>Paenibacillaceae</taxon>
        <taxon>Paenibacillus</taxon>
    </lineage>
</organism>
<accession>A0A4Y8Q687</accession>
<keyword evidence="3" id="KW-1185">Reference proteome</keyword>
<dbReference type="Gene3D" id="1.10.3210.10">
    <property type="entry name" value="Hypothetical protein af1432"/>
    <property type="match status" value="1"/>
</dbReference>
<name>A0A4Y8Q687_9BACL</name>
<evidence type="ECO:0000313" key="2">
    <source>
        <dbReference type="EMBL" id="TFE89265.1"/>
    </source>
</evidence>
<feature type="domain" description="HD" evidence="1">
    <location>
        <begin position="77"/>
        <end position="176"/>
    </location>
</feature>
<dbReference type="GO" id="GO:0008832">
    <property type="term" value="F:dGTPase activity"/>
    <property type="evidence" value="ECO:0007669"/>
    <property type="project" value="TreeGrafter"/>
</dbReference>
<reference evidence="2 3" key="1">
    <citation type="submission" date="2017-03" db="EMBL/GenBank/DDBJ databases">
        <title>Isolation of Levoglucosan Utilizing Bacteria.</title>
        <authorList>
            <person name="Arya A.S."/>
        </authorList>
    </citation>
    <scope>NUCLEOTIDE SEQUENCE [LARGE SCALE GENOMIC DNA]</scope>
    <source>
        <strain evidence="2 3">MEC069</strain>
    </source>
</reference>
<dbReference type="AlphaFoldDB" id="A0A4Y8Q687"/>
<dbReference type="CDD" id="cd00077">
    <property type="entry name" value="HDc"/>
    <property type="match status" value="1"/>
</dbReference>
<dbReference type="PANTHER" id="PTHR11373:SF4">
    <property type="entry name" value="DEOXYNUCLEOSIDE TRIPHOSPHATE TRIPHOSPHOHYDROLASE SAMHD1"/>
    <property type="match status" value="1"/>
</dbReference>